<comment type="similarity">
    <text evidence="3">Belongs to the ustYa family.</text>
</comment>
<evidence type="ECO:0000256" key="2">
    <source>
        <dbReference type="ARBA" id="ARBA00023002"/>
    </source>
</evidence>
<evidence type="ECO:0000256" key="1">
    <source>
        <dbReference type="ARBA" id="ARBA00004685"/>
    </source>
</evidence>
<name>A0A165TJM1_9AGAM</name>
<dbReference type="GO" id="GO:0016491">
    <property type="term" value="F:oxidoreductase activity"/>
    <property type="evidence" value="ECO:0007669"/>
    <property type="project" value="UniProtKB-KW"/>
</dbReference>
<evidence type="ECO:0000256" key="3">
    <source>
        <dbReference type="ARBA" id="ARBA00035112"/>
    </source>
</evidence>
<keyword evidence="4" id="KW-1133">Transmembrane helix</keyword>
<feature type="transmembrane region" description="Helical" evidence="4">
    <location>
        <begin position="6"/>
        <end position="26"/>
    </location>
</feature>
<dbReference type="AlphaFoldDB" id="A0A165TJM1"/>
<keyword evidence="4" id="KW-0472">Membrane</keyword>
<evidence type="ECO:0000313" key="5">
    <source>
        <dbReference type="EMBL" id="KZT26767.1"/>
    </source>
</evidence>
<keyword evidence="6" id="KW-1185">Reference proteome</keyword>
<proteinExistence type="inferred from homology"/>
<evidence type="ECO:0000313" key="6">
    <source>
        <dbReference type="Proteomes" id="UP000076761"/>
    </source>
</evidence>
<dbReference type="InterPro" id="IPR021765">
    <property type="entry name" value="UstYa-like"/>
</dbReference>
<organism evidence="5 6">
    <name type="scientific">Neolentinus lepideus HHB14362 ss-1</name>
    <dbReference type="NCBI Taxonomy" id="1314782"/>
    <lineage>
        <taxon>Eukaryota</taxon>
        <taxon>Fungi</taxon>
        <taxon>Dikarya</taxon>
        <taxon>Basidiomycota</taxon>
        <taxon>Agaricomycotina</taxon>
        <taxon>Agaricomycetes</taxon>
        <taxon>Gloeophyllales</taxon>
        <taxon>Gloeophyllaceae</taxon>
        <taxon>Neolentinus</taxon>
    </lineage>
</organism>
<dbReference type="STRING" id="1314782.A0A165TJM1"/>
<dbReference type="PANTHER" id="PTHR33365">
    <property type="entry name" value="YALI0B05434P"/>
    <property type="match status" value="1"/>
</dbReference>
<keyword evidence="4" id="KW-0812">Transmembrane</keyword>
<accession>A0A165TJM1</accession>
<evidence type="ECO:0008006" key="7">
    <source>
        <dbReference type="Google" id="ProtNLM"/>
    </source>
</evidence>
<sequence>MKVTLITRALLLLCISNLAFTGWHVFSKLRKRLGKRQGYSYVGSDYPSELPIRPLPLVEIQLQESVQLPLVGQGADEAWMTLTTYPPGKGWVRLGPDRRLFAVVMFHQLHCLRMIQRAFVNKTDPIAGPHHVQHCLNYLRQHFLCEAADDLEEGDFMTRDYERDRMGSTLVCEDWTKVYEFAEKNFEEWKAWASERGICTIADGEWGDGICR</sequence>
<dbReference type="Proteomes" id="UP000076761">
    <property type="component" value="Unassembled WGS sequence"/>
</dbReference>
<keyword evidence="2" id="KW-0560">Oxidoreductase</keyword>
<dbReference type="EMBL" id="KV425565">
    <property type="protein sequence ID" value="KZT26767.1"/>
    <property type="molecule type" value="Genomic_DNA"/>
</dbReference>
<protein>
    <recommendedName>
        <fullName evidence="7">Oxidase ustYa</fullName>
    </recommendedName>
</protein>
<dbReference type="InParanoid" id="A0A165TJM1"/>
<dbReference type="OrthoDB" id="3687641at2759"/>
<dbReference type="Pfam" id="PF11807">
    <property type="entry name" value="UstYa"/>
    <property type="match status" value="1"/>
</dbReference>
<gene>
    <name evidence="5" type="ORF">NEOLEDRAFT_1177347</name>
</gene>
<dbReference type="PANTHER" id="PTHR33365:SF11">
    <property type="entry name" value="TAT PATHWAY SIGNAL SEQUENCE"/>
    <property type="match status" value="1"/>
</dbReference>
<reference evidence="5 6" key="1">
    <citation type="journal article" date="2016" name="Mol. Biol. Evol.">
        <title>Comparative Genomics of Early-Diverging Mushroom-Forming Fungi Provides Insights into the Origins of Lignocellulose Decay Capabilities.</title>
        <authorList>
            <person name="Nagy L.G."/>
            <person name="Riley R."/>
            <person name="Tritt A."/>
            <person name="Adam C."/>
            <person name="Daum C."/>
            <person name="Floudas D."/>
            <person name="Sun H."/>
            <person name="Yadav J.S."/>
            <person name="Pangilinan J."/>
            <person name="Larsson K.H."/>
            <person name="Matsuura K."/>
            <person name="Barry K."/>
            <person name="Labutti K."/>
            <person name="Kuo R."/>
            <person name="Ohm R.A."/>
            <person name="Bhattacharya S.S."/>
            <person name="Shirouzu T."/>
            <person name="Yoshinaga Y."/>
            <person name="Martin F.M."/>
            <person name="Grigoriev I.V."/>
            <person name="Hibbett D.S."/>
        </authorList>
    </citation>
    <scope>NUCLEOTIDE SEQUENCE [LARGE SCALE GENOMIC DNA]</scope>
    <source>
        <strain evidence="5 6">HHB14362 ss-1</strain>
    </source>
</reference>
<comment type="pathway">
    <text evidence="1">Mycotoxin biosynthesis.</text>
</comment>
<dbReference type="GO" id="GO:0043386">
    <property type="term" value="P:mycotoxin biosynthetic process"/>
    <property type="evidence" value="ECO:0007669"/>
    <property type="project" value="InterPro"/>
</dbReference>
<evidence type="ECO:0000256" key="4">
    <source>
        <dbReference type="SAM" id="Phobius"/>
    </source>
</evidence>